<protein>
    <submittedName>
        <fullName evidence="1">Uncharacterized protein</fullName>
    </submittedName>
</protein>
<sequence length="37" mass="4298">MFQHEGKACHSSPVSYEPPDLYYLALEVRNKNSSRRS</sequence>
<keyword evidence="1" id="KW-0614">Plasmid</keyword>
<organism evidence="1">
    <name type="scientific">Escherichia coli</name>
    <dbReference type="NCBI Taxonomy" id="562"/>
    <lineage>
        <taxon>Bacteria</taxon>
        <taxon>Pseudomonadati</taxon>
        <taxon>Pseudomonadota</taxon>
        <taxon>Gammaproteobacteria</taxon>
        <taxon>Enterobacterales</taxon>
        <taxon>Enterobacteriaceae</taxon>
        <taxon>Escherichia</taxon>
    </lineage>
</organism>
<name>A0A6D1NYH8_ECOLX</name>
<geneLocation type="plasmid" evidence="1">
    <name>pDJB-3</name>
</geneLocation>
<dbReference type="AlphaFoldDB" id="A0A6D1NYH8"/>
<reference evidence="1" key="1">
    <citation type="submission" date="2019-02" db="EMBL/GenBank/DDBJ databases">
        <authorList>
            <person name="Feng Y."/>
        </authorList>
    </citation>
    <scope>NUCLEOTIDE SEQUENCE</scope>
    <source>
        <strain evidence="1">DJB-3</strain>
        <plasmid evidence="1">pDJB-3</plasmid>
    </source>
</reference>
<proteinExistence type="predicted"/>
<accession>A0A6D1NYH8</accession>
<dbReference type="EMBL" id="MK574666">
    <property type="protein sequence ID" value="QHE89651.1"/>
    <property type="molecule type" value="Genomic_DNA"/>
</dbReference>
<evidence type="ECO:0000313" key="1">
    <source>
        <dbReference type="EMBL" id="QHE89651.1"/>
    </source>
</evidence>